<evidence type="ECO:0000313" key="7">
    <source>
        <dbReference type="EMBL" id="MCQ8896696.1"/>
    </source>
</evidence>
<dbReference type="InterPro" id="IPR017871">
    <property type="entry name" value="ABC_transporter-like_CS"/>
</dbReference>
<dbReference type="InterPro" id="IPR050093">
    <property type="entry name" value="ABC_SmlMolc_Importer"/>
</dbReference>
<reference evidence="7 8" key="1">
    <citation type="submission" date="2022-07" db="EMBL/GenBank/DDBJ databases">
        <authorList>
            <person name="Xamxidin M."/>
            <person name="Wu M."/>
        </authorList>
    </citation>
    <scope>NUCLEOTIDE SEQUENCE [LARGE SCALE GENOMIC DNA]</scope>
    <source>
        <strain evidence="7 8">NBRC 111650</strain>
    </source>
</reference>
<dbReference type="InterPro" id="IPR003439">
    <property type="entry name" value="ABC_transporter-like_ATP-bd"/>
</dbReference>
<dbReference type="GO" id="GO:0005524">
    <property type="term" value="F:ATP binding"/>
    <property type="evidence" value="ECO:0007669"/>
    <property type="project" value="UniProtKB-KW"/>
</dbReference>
<dbReference type="Proteomes" id="UP001204142">
    <property type="component" value="Unassembled WGS sequence"/>
</dbReference>
<dbReference type="PANTHER" id="PTHR42781:SF4">
    <property type="entry name" value="SPERMIDINE_PUTRESCINE IMPORT ATP-BINDING PROTEIN POTA"/>
    <property type="match status" value="1"/>
</dbReference>
<dbReference type="EMBL" id="JANIGO010000003">
    <property type="protein sequence ID" value="MCQ8896696.1"/>
    <property type="molecule type" value="Genomic_DNA"/>
</dbReference>
<dbReference type="Gene3D" id="3.40.50.300">
    <property type="entry name" value="P-loop containing nucleotide triphosphate hydrolases"/>
    <property type="match status" value="1"/>
</dbReference>
<dbReference type="Pfam" id="PF00005">
    <property type="entry name" value="ABC_tran"/>
    <property type="match status" value="1"/>
</dbReference>
<protein>
    <submittedName>
        <fullName evidence="7">ABC transporter ATP-binding protein</fullName>
    </submittedName>
</protein>
<evidence type="ECO:0000256" key="1">
    <source>
        <dbReference type="ARBA" id="ARBA00022448"/>
    </source>
</evidence>
<dbReference type="RefSeq" id="WP_256764509.1">
    <property type="nucleotide sequence ID" value="NZ_JANIGO010000003.1"/>
</dbReference>
<dbReference type="InterPro" id="IPR027417">
    <property type="entry name" value="P-loop_NTPase"/>
</dbReference>
<dbReference type="PANTHER" id="PTHR42781">
    <property type="entry name" value="SPERMIDINE/PUTRESCINE IMPORT ATP-BINDING PROTEIN POTA"/>
    <property type="match status" value="1"/>
</dbReference>
<evidence type="ECO:0000256" key="2">
    <source>
        <dbReference type="ARBA" id="ARBA00022475"/>
    </source>
</evidence>
<comment type="caution">
    <text evidence="7">The sequence shown here is derived from an EMBL/GenBank/DDBJ whole genome shotgun (WGS) entry which is preliminary data.</text>
</comment>
<evidence type="ECO:0000259" key="6">
    <source>
        <dbReference type="PROSITE" id="PS50893"/>
    </source>
</evidence>
<keyword evidence="3" id="KW-0997">Cell inner membrane</keyword>
<evidence type="ECO:0000256" key="3">
    <source>
        <dbReference type="ARBA" id="ARBA00022519"/>
    </source>
</evidence>
<dbReference type="PROSITE" id="PS00211">
    <property type="entry name" value="ABC_TRANSPORTER_1"/>
    <property type="match status" value="1"/>
</dbReference>
<keyword evidence="5 7" id="KW-0067">ATP-binding</keyword>
<dbReference type="PROSITE" id="PS50893">
    <property type="entry name" value="ABC_TRANSPORTER_2"/>
    <property type="match status" value="1"/>
</dbReference>
<keyword evidence="1" id="KW-0813">Transport</keyword>
<keyword evidence="3" id="KW-0472">Membrane</keyword>
<keyword evidence="4" id="KW-0547">Nucleotide-binding</keyword>
<dbReference type="SMART" id="SM00382">
    <property type="entry name" value="AAA"/>
    <property type="match status" value="1"/>
</dbReference>
<evidence type="ECO:0000256" key="4">
    <source>
        <dbReference type="ARBA" id="ARBA00022741"/>
    </source>
</evidence>
<name>A0ABT1WGP5_9BURK</name>
<keyword evidence="8" id="KW-1185">Reference proteome</keyword>
<evidence type="ECO:0000313" key="8">
    <source>
        <dbReference type="Proteomes" id="UP001204142"/>
    </source>
</evidence>
<evidence type="ECO:0000256" key="5">
    <source>
        <dbReference type="ARBA" id="ARBA00022840"/>
    </source>
</evidence>
<feature type="domain" description="ABC transporter" evidence="6">
    <location>
        <begin position="3"/>
        <end position="239"/>
    </location>
</feature>
<keyword evidence="2" id="KW-1003">Cell membrane</keyword>
<gene>
    <name evidence="7" type="ORF">NQT62_09655</name>
</gene>
<dbReference type="SUPFAM" id="SSF52540">
    <property type="entry name" value="P-loop containing nucleoside triphosphate hydrolases"/>
    <property type="match status" value="1"/>
</dbReference>
<dbReference type="InterPro" id="IPR003593">
    <property type="entry name" value="AAA+_ATPase"/>
</dbReference>
<organism evidence="7 8">
    <name type="scientific">Limnobacter humi</name>
    <dbReference type="NCBI Taxonomy" id="1778671"/>
    <lineage>
        <taxon>Bacteria</taxon>
        <taxon>Pseudomonadati</taxon>
        <taxon>Pseudomonadota</taxon>
        <taxon>Betaproteobacteria</taxon>
        <taxon>Burkholderiales</taxon>
        <taxon>Burkholderiaceae</taxon>
        <taxon>Limnobacter</taxon>
    </lineage>
</organism>
<proteinExistence type="predicted"/>
<accession>A0ABT1WGP5</accession>
<sequence>MSNAPQGLVLNVNQAHPMRLKGAFSCRPGELLVLVGPSGAGKSSMLRVMAGLMRPDSGLMQVQGEVWMDLQSGVFKTPQERRVGLVFQDYALMPHLTAIDNVALALMHLRPAQRRHAAIEWLGRVKLTGDEIHRKPAALSGGQQQRVAMARALARRPQLLLLDEPFSAVDSMNRQALYGLLADLRQALNIPMVLVTHDLQEARHLGDKLVVLDGGEVLQEGAPAEVHQRPRNSRVADLVGIQNRFHGVWLGPGPADGRGQLRWLSKPDDGLDAAGPVLQVLDKGKIPANFPVSWVVHPDALELHHTLPVHRLGDASVEVFPVEVLQLRDLGELSLVELGLSEHVGLRFRLVVSGPQRPGLHRGQSLWVSMNLQSVHIMPKKADQNLVDVSKN</sequence>